<evidence type="ECO:0000313" key="2">
    <source>
        <dbReference type="Proteomes" id="UP000044071"/>
    </source>
</evidence>
<dbReference type="EMBL" id="CCSB01000001">
    <property type="protein sequence ID" value="CDZ75791.1"/>
    <property type="molecule type" value="Genomic_DNA"/>
</dbReference>
<accession>A0A078KRS5</accession>
<sequence>MRKQSLRQTANLYLVNDSKGSPRDKQYRRFVIDRVIEDLFVLGNAPSKDGFNIDLIAISINFSDRLWQQTEIVWILCTINFG</sequence>
<dbReference type="Proteomes" id="UP000044071">
    <property type="component" value="Unassembled WGS sequence"/>
</dbReference>
<dbReference type="OrthoDB" id="5633687at2"/>
<protein>
    <submittedName>
        <fullName evidence="1">Uncharacterized protein</fullName>
    </submittedName>
</protein>
<evidence type="ECO:0000313" key="1">
    <source>
        <dbReference type="EMBL" id="CDZ75791.1"/>
    </source>
</evidence>
<keyword evidence="2" id="KW-1185">Reference proteome</keyword>
<dbReference type="AlphaFoldDB" id="A0A078KRS5"/>
<organism evidence="1 2">
    <name type="scientific">Legionella massiliensis</name>
    <dbReference type="NCBI Taxonomy" id="1034943"/>
    <lineage>
        <taxon>Bacteria</taxon>
        <taxon>Pseudomonadati</taxon>
        <taxon>Pseudomonadota</taxon>
        <taxon>Gammaproteobacteria</taxon>
        <taxon>Legionellales</taxon>
        <taxon>Legionellaceae</taxon>
        <taxon>Legionella</taxon>
    </lineage>
</organism>
<proteinExistence type="predicted"/>
<reference evidence="1 2" key="1">
    <citation type="submission" date="2014-06" db="EMBL/GenBank/DDBJ databases">
        <authorList>
            <person name="Urmite Genomes Urmite Genomes"/>
        </authorList>
    </citation>
    <scope>NUCLEOTIDE SEQUENCE [LARGE SCALE GENOMIC DNA]</scope>
</reference>
<dbReference type="RefSeq" id="WP_043872440.1">
    <property type="nucleotide sequence ID" value="NZ_CCVW01000001.1"/>
</dbReference>
<name>A0A078KRS5_9GAMM</name>
<gene>
    <name evidence="1" type="ORF">BN59_00049</name>
</gene>